<keyword evidence="14" id="KW-1185">Reference proteome</keyword>
<keyword evidence="12" id="KW-0813">Transport</keyword>
<evidence type="ECO:0000256" key="12">
    <source>
        <dbReference type="RuleBase" id="RU367142"/>
    </source>
</evidence>
<dbReference type="GO" id="GO:0030150">
    <property type="term" value="P:protein import into mitochondrial matrix"/>
    <property type="evidence" value="ECO:0007669"/>
    <property type="project" value="UniProtKB-UniRule"/>
</dbReference>
<protein>
    <recommendedName>
        <fullName evidence="3 12">Mitochondrial import inner membrane translocase subunit Tim21</fullName>
    </recommendedName>
</protein>
<dbReference type="Proteomes" id="UP001305414">
    <property type="component" value="Unassembled WGS sequence"/>
</dbReference>
<comment type="similarity">
    <text evidence="2 12">Belongs to the TIM21 family.</text>
</comment>
<keyword evidence="5 12" id="KW-0999">Mitochondrion inner membrane</keyword>
<evidence type="ECO:0000256" key="7">
    <source>
        <dbReference type="ARBA" id="ARBA00022989"/>
    </source>
</evidence>
<dbReference type="GO" id="GO:0005744">
    <property type="term" value="C:TIM23 mitochondrial import inner membrane translocase complex"/>
    <property type="evidence" value="ECO:0007669"/>
    <property type="project" value="UniProtKB-UniRule"/>
</dbReference>
<feature type="transmembrane region" description="Helical" evidence="12">
    <location>
        <begin position="88"/>
        <end position="108"/>
    </location>
</feature>
<dbReference type="InterPro" id="IPR038552">
    <property type="entry name" value="Tim21_IMS_sf"/>
</dbReference>
<gene>
    <name evidence="13" type="ORF">RRF57_000500</name>
</gene>
<keyword evidence="4 12" id="KW-0812">Transmembrane</keyword>
<evidence type="ECO:0000256" key="11">
    <source>
        <dbReference type="ARBA" id="ARBA00063758"/>
    </source>
</evidence>
<evidence type="ECO:0000313" key="14">
    <source>
        <dbReference type="Proteomes" id="UP001305414"/>
    </source>
</evidence>
<comment type="subunit">
    <text evidence="11">Component of the TIM23 complex, at least composed of TIM23, TIM17, TIM50 and TIM21.</text>
</comment>
<keyword evidence="12" id="KW-0653">Protein transport</keyword>
<keyword evidence="8 12" id="KW-0496">Mitochondrion</keyword>
<evidence type="ECO:0000256" key="9">
    <source>
        <dbReference type="ARBA" id="ARBA00023136"/>
    </source>
</evidence>
<dbReference type="PANTHER" id="PTHR13032:SF6">
    <property type="entry name" value="MITOCHONDRIAL IMPORT INNER MEMBRANE TRANSLOCASE SUBUNIT TIM21"/>
    <property type="match status" value="1"/>
</dbReference>
<name>A0AAN7UNQ6_9PEZI</name>
<evidence type="ECO:0000256" key="6">
    <source>
        <dbReference type="ARBA" id="ARBA00022946"/>
    </source>
</evidence>
<dbReference type="FunFam" id="3.10.450.320:FF:000002">
    <property type="entry name" value="Mitochondrial import inner membrane translocase subunit tim21"/>
    <property type="match status" value="1"/>
</dbReference>
<comment type="caution">
    <text evidence="13">The sequence shown here is derived from an EMBL/GenBank/DDBJ whole genome shotgun (WGS) entry which is preliminary data.</text>
</comment>
<evidence type="ECO:0000313" key="13">
    <source>
        <dbReference type="EMBL" id="KAK5624784.1"/>
    </source>
</evidence>
<dbReference type="PANTHER" id="PTHR13032">
    <property type="entry name" value="MITOCHONDRIAL IMPORT INNER MEMBRANE TRANSLOCASE SUBUNIT TIM21"/>
    <property type="match status" value="1"/>
</dbReference>
<keyword evidence="6" id="KW-0809">Transit peptide</keyword>
<evidence type="ECO:0000256" key="8">
    <source>
        <dbReference type="ARBA" id="ARBA00023128"/>
    </source>
</evidence>
<dbReference type="InterPro" id="IPR013261">
    <property type="entry name" value="Tim21"/>
</dbReference>
<keyword evidence="9 12" id="KW-0472">Membrane</keyword>
<evidence type="ECO:0000256" key="4">
    <source>
        <dbReference type="ARBA" id="ARBA00022692"/>
    </source>
</evidence>
<organism evidence="13 14">
    <name type="scientific">Xylaria bambusicola</name>
    <dbReference type="NCBI Taxonomy" id="326684"/>
    <lineage>
        <taxon>Eukaryota</taxon>
        <taxon>Fungi</taxon>
        <taxon>Dikarya</taxon>
        <taxon>Ascomycota</taxon>
        <taxon>Pezizomycotina</taxon>
        <taxon>Sordariomycetes</taxon>
        <taxon>Xylariomycetidae</taxon>
        <taxon>Xylariales</taxon>
        <taxon>Xylariaceae</taxon>
        <taxon>Xylaria</taxon>
    </lineage>
</organism>
<comment type="subcellular location">
    <subcellularLocation>
        <location evidence="1 12">Mitochondrion inner membrane</location>
        <topology evidence="1 12">Single-pass membrane protein</topology>
    </subcellularLocation>
</comment>
<evidence type="ECO:0000256" key="1">
    <source>
        <dbReference type="ARBA" id="ARBA00004434"/>
    </source>
</evidence>
<evidence type="ECO:0000256" key="2">
    <source>
        <dbReference type="ARBA" id="ARBA00010867"/>
    </source>
</evidence>
<comment type="function">
    <text evidence="10">Essential component of the TIM23 complex, a complex that mediates the translocation of transit peptide-containing proteins across the mitochondrial inner membrane. Required to keep the TOM and the TIM23 complexes in close contact. At some point, it is released from the TOM23 complex to allow protein translocation into the mitochondrial matrix.</text>
</comment>
<proteinExistence type="inferred from homology"/>
<dbReference type="Gene3D" id="3.10.450.320">
    <property type="entry name" value="Mitochondrial import inner membrane translocase subunit Tim21"/>
    <property type="match status" value="1"/>
</dbReference>
<keyword evidence="7 12" id="KW-1133">Transmembrane helix</keyword>
<dbReference type="Pfam" id="PF08294">
    <property type="entry name" value="TIM21"/>
    <property type="match status" value="1"/>
</dbReference>
<keyword evidence="12" id="KW-0811">Translocation</keyword>
<evidence type="ECO:0000256" key="3">
    <source>
        <dbReference type="ARBA" id="ARBA00020726"/>
    </source>
</evidence>
<reference evidence="13 14" key="1">
    <citation type="submission" date="2023-10" db="EMBL/GenBank/DDBJ databases">
        <title>Draft genome sequence of Xylaria bambusicola isolate GMP-LS, the root and basal stem rot pathogen of sugarcane in Indonesia.</title>
        <authorList>
            <person name="Selvaraj P."/>
            <person name="Muralishankar V."/>
            <person name="Muruganantham S."/>
            <person name="Sp S."/>
            <person name="Haryani S."/>
            <person name="Lau K.J.X."/>
            <person name="Naqvi N.I."/>
        </authorList>
    </citation>
    <scope>NUCLEOTIDE SEQUENCE [LARGE SCALE GENOMIC DNA]</scope>
    <source>
        <strain evidence="13">GMP-LS</strain>
    </source>
</reference>
<dbReference type="AlphaFoldDB" id="A0AAN7UNQ6"/>
<dbReference type="EMBL" id="JAWHQM010000001">
    <property type="protein sequence ID" value="KAK5624784.1"/>
    <property type="molecule type" value="Genomic_DNA"/>
</dbReference>
<evidence type="ECO:0000256" key="10">
    <source>
        <dbReference type="ARBA" id="ARBA00060204"/>
    </source>
</evidence>
<evidence type="ECO:0000256" key="5">
    <source>
        <dbReference type="ARBA" id="ARBA00022792"/>
    </source>
</evidence>
<sequence length="243" mass="27014">MISSSQSLTHGLSSIMKLLHIRPITASSIAPPLRPLLIQRSYATHHDTAKASNVSRRKAVTPFNDDGFIPWRELSAAEKVSRATQQSFNFGLVAAGLLLTGGVGYFLYQDVFSPDSKTAYFNRAVDRIKKDPACLAVLGEAKKITAYGEETANKWRRARPIASTLKTDAQGNDHLVMQFHVEGPLNSGIVNVHLIKRTGRSEFEYKYLFIDVKGHQRIYLDNADSKSSGGDSKKFRLFGINWT</sequence>
<accession>A0AAN7UNQ6</accession>